<evidence type="ECO:0000313" key="1">
    <source>
        <dbReference type="EMBL" id="ALN57382.1"/>
    </source>
</evidence>
<reference evidence="1 2" key="1">
    <citation type="submission" date="2015-11" db="EMBL/GenBank/DDBJ databases">
        <title>Genome sequences of Lysobacter enzymogenes strain C3 and Lysobacter antibioticus ATCC 29479.</title>
        <authorList>
            <person name="Kobayashi D.Y."/>
        </authorList>
    </citation>
    <scope>NUCLEOTIDE SEQUENCE [LARGE SCALE GENOMIC DNA]</scope>
    <source>
        <strain evidence="1 2">C3</strain>
    </source>
</reference>
<sequence length="198" mass="22092">MPDTHDPSRRLLLRAPLLAAVAAALPAAATAAAPAVSDSADAADPARAFDFFLGTWQVRYRRLRERLMDSRDWEEFDGRCQTQSLFGGLAQFDESVVNRPGLPYRGLALRSFDPTTRSWADWWLDTRNPQRIAPPMIGGFADGEGRFFGESQLRGATVRVRGLWTGIGADRVQWEQAYSADGGASWETNWVSRYRRVG</sequence>
<dbReference type="InterPro" id="IPR006311">
    <property type="entry name" value="TAT_signal"/>
</dbReference>
<dbReference type="PROSITE" id="PS51318">
    <property type="entry name" value="TAT"/>
    <property type="match status" value="1"/>
</dbReference>
<dbReference type="KEGG" id="lez:GLE_2032"/>
<protein>
    <submittedName>
        <fullName evidence="1">Uncharacterized protein</fullName>
    </submittedName>
</protein>
<dbReference type="OrthoDB" id="9814791at2"/>
<dbReference type="STRING" id="69.GLE_2032"/>
<dbReference type="PATRIC" id="fig|69.6.peg.1997"/>
<dbReference type="EMBL" id="CP013140">
    <property type="protein sequence ID" value="ALN57382.1"/>
    <property type="molecule type" value="Genomic_DNA"/>
</dbReference>
<gene>
    <name evidence="1" type="ORF">GLE_2032</name>
</gene>
<dbReference type="Proteomes" id="UP000061569">
    <property type="component" value="Chromosome"/>
</dbReference>
<name>A0A0S2DFF5_LYSEN</name>
<organism evidence="1 2">
    <name type="scientific">Lysobacter enzymogenes</name>
    <dbReference type="NCBI Taxonomy" id="69"/>
    <lineage>
        <taxon>Bacteria</taxon>
        <taxon>Pseudomonadati</taxon>
        <taxon>Pseudomonadota</taxon>
        <taxon>Gammaproteobacteria</taxon>
        <taxon>Lysobacterales</taxon>
        <taxon>Lysobacteraceae</taxon>
        <taxon>Lysobacter</taxon>
    </lineage>
</organism>
<evidence type="ECO:0000313" key="2">
    <source>
        <dbReference type="Proteomes" id="UP000061569"/>
    </source>
</evidence>
<accession>A0A0S2DFF5</accession>
<proteinExistence type="predicted"/>
<dbReference type="AlphaFoldDB" id="A0A0S2DFF5"/>